<feature type="region of interest" description="Disordered" evidence="1">
    <location>
        <begin position="1"/>
        <end position="34"/>
    </location>
</feature>
<dbReference type="GeneID" id="91107664"/>
<evidence type="ECO:0000313" key="3">
    <source>
        <dbReference type="EMBL" id="XCF15198.1"/>
    </source>
</evidence>
<organism evidence="3">
    <name type="scientific">Halobacterium sp. NMX12-1</name>
    <dbReference type="NCBI Taxonomy" id="3166650"/>
    <lineage>
        <taxon>Archaea</taxon>
        <taxon>Methanobacteriati</taxon>
        <taxon>Methanobacteriota</taxon>
        <taxon>Stenosarchaea group</taxon>
        <taxon>Halobacteria</taxon>
        <taxon>Halobacteriales</taxon>
        <taxon>Halobacteriaceae</taxon>
        <taxon>Halobacterium</taxon>
    </lineage>
</organism>
<dbReference type="AlphaFoldDB" id="A0AAU8C9W1"/>
<reference evidence="3" key="1">
    <citation type="submission" date="2024-06" db="EMBL/GenBank/DDBJ databases">
        <title>Genome Sequence of an extremely halophilic archaeon isolated from Permian era halite, Salado Formation, Carlsbad, New Mexico: Halobacterium sp. strain NMX12-1.</title>
        <authorList>
            <person name="Sotoa L."/>
            <person name="DasSarma P."/>
            <person name="Anton B.P."/>
            <person name="Vincze T."/>
            <person name="Verma I."/>
            <person name="Eralp B."/>
            <person name="Powers D.W."/>
            <person name="Dozier B.L."/>
            <person name="Roberts R.J."/>
            <person name="DasSarma S."/>
        </authorList>
    </citation>
    <scope>NUCLEOTIDE SEQUENCE</scope>
    <source>
        <strain evidence="3">NMX12-1</strain>
        <plasmid evidence="3">pNMX12-1_234</plasmid>
    </source>
</reference>
<gene>
    <name evidence="3" type="ORF">ABSL23_00900</name>
</gene>
<evidence type="ECO:0000259" key="2">
    <source>
        <dbReference type="Pfam" id="PF01978"/>
    </source>
</evidence>
<name>A0AAU8C9W1_9EURY</name>
<feature type="compositionally biased region" description="Low complexity" evidence="1">
    <location>
        <begin position="21"/>
        <end position="32"/>
    </location>
</feature>
<sequence>MDDPDTRDSEEEMTTSDVIAELEPLEPYTTTEVASKTGVPVSRIRRLLRSLNKAGQVERKTAEKPIIWVRKTPVHTCPSCEREFFVRFTHPVLGAVQFCPRCGTQLKS</sequence>
<dbReference type="InterPro" id="IPR002831">
    <property type="entry name" value="Tscrpt_reg_TrmB_N"/>
</dbReference>
<dbReference type="SUPFAM" id="SSF46785">
    <property type="entry name" value="Winged helix' DNA-binding domain"/>
    <property type="match status" value="1"/>
</dbReference>
<geneLocation type="plasmid" evidence="3">
    <name>pNMX12-1_234</name>
</geneLocation>
<feature type="domain" description="Transcription regulator TrmB N-terminal" evidence="2">
    <location>
        <begin position="25"/>
        <end position="65"/>
    </location>
</feature>
<dbReference type="Pfam" id="PF01978">
    <property type="entry name" value="TrmB"/>
    <property type="match status" value="1"/>
</dbReference>
<keyword evidence="3" id="KW-0614">Plasmid</keyword>
<proteinExistence type="predicted"/>
<dbReference type="EMBL" id="CP159203">
    <property type="protein sequence ID" value="XCF15198.1"/>
    <property type="molecule type" value="Genomic_DNA"/>
</dbReference>
<evidence type="ECO:0000256" key="1">
    <source>
        <dbReference type="SAM" id="MobiDB-lite"/>
    </source>
</evidence>
<dbReference type="InterPro" id="IPR036390">
    <property type="entry name" value="WH_DNA-bd_sf"/>
</dbReference>
<accession>A0AAU8C9W1</accession>
<dbReference type="Gene3D" id="1.10.10.10">
    <property type="entry name" value="Winged helix-like DNA-binding domain superfamily/Winged helix DNA-binding domain"/>
    <property type="match status" value="1"/>
</dbReference>
<dbReference type="RefSeq" id="WP_353633312.1">
    <property type="nucleotide sequence ID" value="NZ_CP159203.1"/>
</dbReference>
<protein>
    <submittedName>
        <fullName evidence="3">Helix-turn-helix domain-containing protein</fullName>
    </submittedName>
</protein>
<dbReference type="KEGG" id="hanx:ABSL23_00900"/>
<dbReference type="InterPro" id="IPR036388">
    <property type="entry name" value="WH-like_DNA-bd_sf"/>
</dbReference>